<sequence>MKTKVCGCRHDCDCSEQPPVAAPQSVVNPAGENALSCRVGTHSTFFEELQRRLSSSEYPELKKLHTRKLSDPSIALLDAWATVGDVLTFYNERFINEGYLRTATEHRSLAELSGLIGYRPGPGVASSVYLAFTLQKAPQQSTEETMIPKGTAVKSVPGDKELPQTFETAEDLVGRPEWNAIRPRQTIPQDIGEETVYQVNSITVGGITTRLVPNDLIVFAFPDGKHVQRYVLRVETNAEFNSTTVWLKRTKYSTQQFVDDVRSALAAFQTGMQSTTSEFHFNQTLFNQSTKYSDSLSPQSSLIKLDTSIDTQIPVWKGQLKSIVSVKQKTADLHTLFKEKIAAFLNSVTSDLKPLINQFLSDQDNLAEVVAILKEAWGDASSGNGGISDNIAVNEMRKKVRTAIEDQTSGITQIVEGWPAGVLRDTGEKLLEDLDGISNETDTDDENETDSASEKKQFRTAFLTAWATFTDQSNGAFDSKRNGTPDTDYQSGKYETLVKMHLKKMALDDEPDFVDVADAVKDAQRTSANHPEGWLVMTGLTADSKPVEMRLQYQFVNSSNNDKSNDSLGPVPAQGLFNRLVNKLLENHPPIVDKFKELEDILNQLVNKVKNSSINNPEPAFEDLKKDIQSIIDQTHALSTSTDIGMFAAPLKKVSDDCRKLNSIMNSSIQSLKTLDEHVLKLLKVVRVNFVDDCNKFLSAFGDPAEWSRNDEKANSAKKNVLDPFKKYINKDVESVSLQAKVESDSETKSLNKVVEILSTTEFVPTEDTPYQSRYHLLLQSMQQMQKQVSSHGLNSRKQSPDDLFPEAVGLVDALESLLSRGQRKSSLSSRKLTEVLNFTLKEDHGEIPDLYRQIVSGLSPQVKENLTAIWRQIRSQRIAPRILAFKTMIPLFGYNAPKKSIISPSSKEENSVEKSKREVILEEFTWKDIKEQGFSEDSNLYRRWRDGNAVYLSQPVEGTASGSVIIFRNPPEDDRLCLVEDVKSPVQPGVLNVSAPGSLIELVDNGGTWHKAEVKVEEGDEGDNNDEKDNQSIKLLRKTTALVQSQELNLVEVPVTNVVKDNVNRHIELDGLYPELKSGQTIIIVGERFYIDGAKTSEIATIKYVRHALVDRAGDKVHTRIILTTPLKHSYKRDTVTISANVVRATHGETVVKEIIGSGDASQSFQSMPLNKGPLTHLPAPTVSGVASTLSVRVNELLWHEKESLIDSTACSRHYVVKKHEANPDVVQFGNGITGARLPTGHQNVSAEYRVGLGVAGNVKAGKITQIAGNRPLGLKDVNNPLPATGGADPETTEQIRLNAPLAVMALDRLVSVRDYADFALNYAGIEKASAKCLTVSGQSTVHITIAGADDLPITTDSDLFMNLLKSFRKYGDPQLTVKVDVRELLLIFISARVRLLPDYAWEFVESAIRERLYTAFSFRNRNLAQDLYLSEVLSTIQQVEGVAYVDIDVLNTLSQSAFENALQKNTIDKNQATSPTSDSDKPDNSLERVFKELSDTTELPKPVVPVYDARLETDQTGNYRILSAQIASLSHEVPDSLFLSEIMK</sequence>
<keyword evidence="3" id="KW-1185">Reference proteome</keyword>
<reference evidence="2 3" key="1">
    <citation type="submission" date="2019-02" db="EMBL/GenBank/DDBJ databases">
        <title>Deep-cultivation of Planctomycetes and their phenomic and genomic characterization uncovers novel biology.</title>
        <authorList>
            <person name="Wiegand S."/>
            <person name="Jogler M."/>
            <person name="Boedeker C."/>
            <person name="Pinto D."/>
            <person name="Vollmers J."/>
            <person name="Rivas-Marin E."/>
            <person name="Kohn T."/>
            <person name="Peeters S.H."/>
            <person name="Heuer A."/>
            <person name="Rast P."/>
            <person name="Oberbeckmann S."/>
            <person name="Bunk B."/>
            <person name="Jeske O."/>
            <person name="Meyerdierks A."/>
            <person name="Storesund J.E."/>
            <person name="Kallscheuer N."/>
            <person name="Luecker S."/>
            <person name="Lage O.M."/>
            <person name="Pohl T."/>
            <person name="Merkel B.J."/>
            <person name="Hornburger P."/>
            <person name="Mueller R.-W."/>
            <person name="Bruemmer F."/>
            <person name="Labrenz M."/>
            <person name="Spormann A.M."/>
            <person name="Op den Camp H."/>
            <person name="Overmann J."/>
            <person name="Amann R."/>
            <person name="Jetten M.S.M."/>
            <person name="Mascher T."/>
            <person name="Medema M.H."/>
            <person name="Devos D.P."/>
            <person name="Kaster A.-K."/>
            <person name="Ovreas L."/>
            <person name="Rohde M."/>
            <person name="Galperin M.Y."/>
            <person name="Jogler C."/>
        </authorList>
    </citation>
    <scope>NUCLEOTIDE SEQUENCE [LARGE SCALE GENOMIC DNA]</scope>
    <source>
        <strain evidence="2 3">Pan161</strain>
    </source>
</reference>
<evidence type="ECO:0000256" key="1">
    <source>
        <dbReference type="SAM" id="MobiDB-lite"/>
    </source>
</evidence>
<dbReference type="OrthoDB" id="266253at2"/>
<protein>
    <submittedName>
        <fullName evidence="2">Baseplate J-like protein</fullName>
    </submittedName>
</protein>
<evidence type="ECO:0000313" key="3">
    <source>
        <dbReference type="Proteomes" id="UP000316855"/>
    </source>
</evidence>
<dbReference type="InterPro" id="IPR011749">
    <property type="entry name" value="CHP02243"/>
</dbReference>
<proteinExistence type="predicted"/>
<dbReference type="KEGG" id="gax:Pan161_21140"/>
<organism evidence="2 3">
    <name type="scientific">Gimesia algae</name>
    <dbReference type="NCBI Taxonomy" id="2527971"/>
    <lineage>
        <taxon>Bacteria</taxon>
        <taxon>Pseudomonadati</taxon>
        <taxon>Planctomycetota</taxon>
        <taxon>Planctomycetia</taxon>
        <taxon>Planctomycetales</taxon>
        <taxon>Planctomycetaceae</taxon>
        <taxon>Gimesia</taxon>
    </lineage>
</organism>
<name>A0A517VBS6_9PLAN</name>
<accession>A0A517VBS6</accession>
<dbReference type="Proteomes" id="UP000316855">
    <property type="component" value="Chromosome"/>
</dbReference>
<dbReference type="RefSeq" id="WP_145226423.1">
    <property type="nucleotide sequence ID" value="NZ_CP036343.1"/>
</dbReference>
<dbReference type="NCBIfam" id="TIGR02243">
    <property type="entry name" value="putative baseplate assembly protein"/>
    <property type="match status" value="1"/>
</dbReference>
<feature type="compositionally biased region" description="Acidic residues" evidence="1">
    <location>
        <begin position="441"/>
        <end position="451"/>
    </location>
</feature>
<gene>
    <name evidence="2" type="ORF">Pan161_21140</name>
</gene>
<feature type="region of interest" description="Disordered" evidence="1">
    <location>
        <begin position="434"/>
        <end position="454"/>
    </location>
</feature>
<dbReference type="EMBL" id="CP036343">
    <property type="protein sequence ID" value="QDT90462.1"/>
    <property type="molecule type" value="Genomic_DNA"/>
</dbReference>
<evidence type="ECO:0000313" key="2">
    <source>
        <dbReference type="EMBL" id="QDT90462.1"/>
    </source>
</evidence>